<dbReference type="EMBL" id="QJNU01000438">
    <property type="protein sequence ID" value="RYO99037.1"/>
    <property type="molecule type" value="Genomic_DNA"/>
</dbReference>
<evidence type="ECO:0000313" key="2">
    <source>
        <dbReference type="EMBL" id="RYO99037.1"/>
    </source>
</evidence>
<dbReference type="OrthoDB" id="5150445at2759"/>
<reference evidence="2 3" key="1">
    <citation type="submission" date="2018-06" db="EMBL/GenBank/DDBJ databases">
        <title>Complete Genomes of Monosporascus.</title>
        <authorList>
            <person name="Robinson A.J."/>
            <person name="Natvig D.O."/>
        </authorList>
    </citation>
    <scope>NUCLEOTIDE SEQUENCE [LARGE SCALE GENOMIC DNA]</scope>
    <source>
        <strain evidence="2 3">CBS 110550</strain>
    </source>
</reference>
<evidence type="ECO:0000313" key="3">
    <source>
        <dbReference type="Proteomes" id="UP000293360"/>
    </source>
</evidence>
<feature type="region of interest" description="Disordered" evidence="1">
    <location>
        <begin position="1"/>
        <end position="37"/>
    </location>
</feature>
<protein>
    <submittedName>
        <fullName evidence="2">Uncharacterized protein</fullName>
    </submittedName>
</protein>
<dbReference type="AlphaFoldDB" id="A0A4V1X9Y0"/>
<proteinExistence type="predicted"/>
<evidence type="ECO:0000256" key="1">
    <source>
        <dbReference type="SAM" id="MobiDB-lite"/>
    </source>
</evidence>
<dbReference type="Proteomes" id="UP000293360">
    <property type="component" value="Unassembled WGS sequence"/>
</dbReference>
<name>A0A4V1X9Y0_9PEZI</name>
<comment type="caution">
    <text evidence="2">The sequence shown here is derived from an EMBL/GenBank/DDBJ whole genome shotgun (WGS) entry which is preliminary data.</text>
</comment>
<sequence>MRSRPYKPSPLPTLLDDLSAYLPNSDSRPSGESEVPLSALDHDTGLLLPRKPRQHRVRVQGKVALVRSVSVADLKFAGHPSPRTLHGVQFDSGVGGSAPTRRSLDDGSETDEDVSDRDTQYRGYGIGGAGNIRKPTPSGYDITFALENNNTIGRPTEVMGALSRKSPSLSTVLPSSLSATSTPPGVIIEKKRWKIRDFLNRISDRKVKDTASDTPRP</sequence>
<feature type="compositionally biased region" description="Acidic residues" evidence="1">
    <location>
        <begin position="106"/>
        <end position="115"/>
    </location>
</feature>
<feature type="region of interest" description="Disordered" evidence="1">
    <location>
        <begin position="77"/>
        <end position="132"/>
    </location>
</feature>
<gene>
    <name evidence="2" type="ORF">DL764_006919</name>
</gene>
<organism evidence="2 3">
    <name type="scientific">Monosporascus ibericus</name>
    <dbReference type="NCBI Taxonomy" id="155417"/>
    <lineage>
        <taxon>Eukaryota</taxon>
        <taxon>Fungi</taxon>
        <taxon>Dikarya</taxon>
        <taxon>Ascomycota</taxon>
        <taxon>Pezizomycotina</taxon>
        <taxon>Sordariomycetes</taxon>
        <taxon>Xylariomycetidae</taxon>
        <taxon>Xylariales</taxon>
        <taxon>Xylariales incertae sedis</taxon>
        <taxon>Monosporascus</taxon>
    </lineage>
</organism>
<accession>A0A4V1X9Y0</accession>
<keyword evidence="3" id="KW-1185">Reference proteome</keyword>